<evidence type="ECO:0000313" key="4">
    <source>
        <dbReference type="Proteomes" id="UP000325440"/>
    </source>
</evidence>
<evidence type="ECO:0000313" key="3">
    <source>
        <dbReference type="EMBL" id="VVC24580.1"/>
    </source>
</evidence>
<dbReference type="CDD" id="cd00030">
    <property type="entry name" value="C2"/>
    <property type="match status" value="1"/>
</dbReference>
<reference evidence="3 4" key="1">
    <citation type="submission" date="2019-08" db="EMBL/GenBank/DDBJ databases">
        <authorList>
            <person name="Alioto T."/>
            <person name="Alioto T."/>
            <person name="Gomez Garrido J."/>
        </authorList>
    </citation>
    <scope>NUCLEOTIDE SEQUENCE [LARGE SCALE GENOMIC DNA]</scope>
</reference>
<gene>
    <name evidence="3" type="ORF">CINCED_3A007405</name>
</gene>
<dbReference type="InterPro" id="IPR035892">
    <property type="entry name" value="C2_domain_sf"/>
</dbReference>
<feature type="domain" description="C2CD3 N-terminal C2" evidence="2">
    <location>
        <begin position="2"/>
        <end position="129"/>
    </location>
</feature>
<dbReference type="AlphaFoldDB" id="A0A5E4M1B8"/>
<dbReference type="InterPro" id="IPR057537">
    <property type="entry name" value="C2_C2CD3_N"/>
</dbReference>
<dbReference type="SUPFAM" id="SSF49562">
    <property type="entry name" value="C2 domain (Calcium/lipid-binding domain, CaLB)"/>
    <property type="match status" value="1"/>
</dbReference>
<feature type="domain" description="C2" evidence="1">
    <location>
        <begin position="833"/>
        <end position="937"/>
    </location>
</feature>
<dbReference type="Pfam" id="PF25339">
    <property type="entry name" value="C2_C2CD3_N"/>
    <property type="match status" value="1"/>
</dbReference>
<evidence type="ECO:0000259" key="1">
    <source>
        <dbReference type="Pfam" id="PF00168"/>
    </source>
</evidence>
<dbReference type="Proteomes" id="UP000325440">
    <property type="component" value="Unassembled WGS sequence"/>
</dbReference>
<accession>A0A5E4M1B8</accession>
<keyword evidence="4" id="KW-1185">Reference proteome</keyword>
<proteinExistence type="predicted"/>
<protein>
    <submittedName>
        <fullName evidence="3">C2 domain</fullName>
    </submittedName>
</protein>
<name>A0A5E4M1B8_9HEMI</name>
<dbReference type="InterPro" id="IPR000008">
    <property type="entry name" value="C2_dom"/>
</dbReference>
<organism evidence="3 4">
    <name type="scientific">Cinara cedri</name>
    <dbReference type="NCBI Taxonomy" id="506608"/>
    <lineage>
        <taxon>Eukaryota</taxon>
        <taxon>Metazoa</taxon>
        <taxon>Ecdysozoa</taxon>
        <taxon>Arthropoda</taxon>
        <taxon>Hexapoda</taxon>
        <taxon>Insecta</taxon>
        <taxon>Pterygota</taxon>
        <taxon>Neoptera</taxon>
        <taxon>Paraneoptera</taxon>
        <taxon>Hemiptera</taxon>
        <taxon>Sternorrhyncha</taxon>
        <taxon>Aphidomorpha</taxon>
        <taxon>Aphidoidea</taxon>
        <taxon>Aphididae</taxon>
        <taxon>Lachninae</taxon>
        <taxon>Cinara</taxon>
    </lineage>
</organism>
<evidence type="ECO:0000259" key="2">
    <source>
        <dbReference type="Pfam" id="PF25339"/>
    </source>
</evidence>
<sequence>MPNLPPFFNGKISGVLTLSVLDIYWYKNGIKSSHVQFEWTGSQEKHKLLTSQFARMTYDIRTSYKLFLNYLSTSTLTCSVKSSENKTIAHATIGNLLMLAQDNQLVKTLPLINNEKTVGILKLCFNLKTFNDTSFDNDIKLLTQFGIKNEVLNNIKPPVSSLSSKTNRSKEELASDYLMGKDMAPEEEKEALSALTIMPSAESIVSAAENNGIYSTSLSPLCVQGHTKMMTKIKPSIQNIKTTQVTLKKPFTKLHSNDLKKDFYKKSYKASVPKDDVYMHISVLSINVYRTVKSLQNYINSTYIVQCLKDQEPYKSLRFLSRHVDDNVVKFTNCTLSSRLEGSTVKGVTIKAYVRLLSERNPIVLGETKEMLDWTGFSTTLDVSRYIKVPIWNNNKITGHLSLSYKFSKTFTLQKHEDNFSEKLVENIIEIEDSEKEQCKPIDIHKSVHTINKKKNEDLTSYQMKDQHCFYNQLYPENNKEMSESQLFIDEWSKNKLKIETKDQGIQTNLKDRSFNKSVQTLIKTFNIAIQVNTDELEDPLDKVISYDIQNIFRCTHEFTFYIKKKFNSTFNYVTYQFPECVTNNMGKVIKCCRMFRTFGNTNILHLITLPTTTPLETYFYNNYTKSAIVLNLHQVHDYSSGKVLLLVSDLIDIANEFKTSYVTKNLVLNNNLTVGTTSDNNVHIKINYKRVYHSLPSPEKSLKDQPYSQKPMKKNPKVIDLTESGSDSEDICVNKTYTLHKHDTTFAENAVENSTQTDPVPVKMSHNCKTQTEKVIEQQCITINNNKSNKIEMKTGNATQIDNFVIIENQNKKSIRPENKSFGKLNDIIKAKITIKCGYNLPMVKLNGDTTPTAPTTYIIMEYNSGSHLSTSSVVQQTNPVWESEWTIVLPKKKLIEEKWLILELWCKKYKNEYAGHDAKRDARLGFILIDLCALEYDNMNQAFGLYDVISETEECHGQIKVMISQIDCAGPKVNDNYDVCVFQPFNKSQMIPIKEKIINQPTYDSLRNEIPEKIQTENNFQEELRKPKNPISVNNRKIEYIDITGDYPQNISNTILRHTIAETSLKNCYLKNDNVLDVGTSSSVTSWTSSSDDILYSNNPQIVNDILSSVTKLNRIKQIIRG</sequence>
<dbReference type="EMBL" id="CABPRJ010000003">
    <property type="protein sequence ID" value="VVC24580.1"/>
    <property type="molecule type" value="Genomic_DNA"/>
</dbReference>
<dbReference type="Pfam" id="PF00168">
    <property type="entry name" value="C2"/>
    <property type="match status" value="1"/>
</dbReference>
<dbReference type="OrthoDB" id="73919at2759"/>